<name>A0A6L2ZNR0_9ENTR</name>
<evidence type="ECO:0000256" key="1">
    <source>
        <dbReference type="SAM" id="MobiDB-lite"/>
    </source>
</evidence>
<accession>A0A6L2ZNR0</accession>
<dbReference type="EMBL" id="BLXO01000003">
    <property type="protein sequence ID" value="GFN46189.1"/>
    <property type="molecule type" value="Genomic_DNA"/>
</dbReference>
<dbReference type="Proteomes" id="UP000504714">
    <property type="component" value="Unassembled WGS sequence"/>
</dbReference>
<evidence type="ECO:0000313" key="3">
    <source>
        <dbReference type="Proteomes" id="UP000504714"/>
    </source>
</evidence>
<keyword evidence="2" id="KW-0830">Ubiquinone</keyword>
<reference evidence="2 3" key="1">
    <citation type="submission" date="2020-06" db="EMBL/GenBank/DDBJ databases">
        <title>The genome sequence of Candidatus Regiella insecticola strain Tut.</title>
        <authorList>
            <person name="Nikoh N."/>
            <person name="Tsuchida T."/>
            <person name="Koga R."/>
            <person name="Oshima K."/>
            <person name="Hattori M."/>
            <person name="Fukatsu T."/>
        </authorList>
    </citation>
    <scope>NUCLEOTIDE SEQUENCE [LARGE SCALE GENOMIC DNA]</scope>
    <source>
        <strain evidence="2 3">Tut</strain>
    </source>
</reference>
<organism evidence="2 3">
    <name type="scientific">Candidatus Regiella insecticola</name>
    <dbReference type="NCBI Taxonomy" id="138073"/>
    <lineage>
        <taxon>Bacteria</taxon>
        <taxon>Pseudomonadati</taxon>
        <taxon>Pseudomonadota</taxon>
        <taxon>Gammaproteobacteria</taxon>
        <taxon>Enterobacterales</taxon>
        <taxon>Enterobacteriaceae</taxon>
        <taxon>aphid secondary symbionts</taxon>
        <taxon>Candidatus Regiella</taxon>
    </lineage>
</organism>
<feature type="compositionally biased region" description="Basic and acidic residues" evidence="1">
    <location>
        <begin position="1"/>
        <end position="25"/>
    </location>
</feature>
<gene>
    <name evidence="2" type="ORF">RINTU1_16430</name>
</gene>
<comment type="caution">
    <text evidence="2">The sequence shown here is derived from an EMBL/GenBank/DDBJ whole genome shotgun (WGS) entry which is preliminary data.</text>
</comment>
<evidence type="ECO:0000313" key="2">
    <source>
        <dbReference type="EMBL" id="GFN46189.1"/>
    </source>
</evidence>
<sequence>MNFELRQGDQGDRPMSVDKLRDSASTRRQRRRNLKGEGYTQRLLRSAGLRLHTTRYDFARSLFLGILYL</sequence>
<protein>
    <submittedName>
        <fullName evidence="2">NADH:ubiquinone oxidoreductase membrane subunit A</fullName>
    </submittedName>
</protein>
<feature type="region of interest" description="Disordered" evidence="1">
    <location>
        <begin position="1"/>
        <end position="37"/>
    </location>
</feature>
<proteinExistence type="predicted"/>
<dbReference type="AlphaFoldDB" id="A0A6L2ZNR0"/>